<evidence type="ECO:0000256" key="1">
    <source>
        <dbReference type="SAM" id="MobiDB-lite"/>
    </source>
</evidence>
<feature type="region of interest" description="Disordered" evidence="1">
    <location>
        <begin position="32"/>
        <end position="55"/>
    </location>
</feature>
<keyword evidence="3" id="KW-1185">Reference proteome</keyword>
<dbReference type="RefSeq" id="WP_167206209.1">
    <property type="nucleotide sequence ID" value="NZ_CP050063.1"/>
</dbReference>
<evidence type="ECO:0000313" key="3">
    <source>
        <dbReference type="Proteomes" id="UP000501802"/>
    </source>
</evidence>
<evidence type="ECO:0000313" key="2">
    <source>
        <dbReference type="EMBL" id="QIP12253.1"/>
    </source>
</evidence>
<dbReference type="Proteomes" id="UP000501802">
    <property type="component" value="Chromosome"/>
</dbReference>
<protein>
    <submittedName>
        <fullName evidence="2">Uncharacterized protein</fullName>
    </submittedName>
</protein>
<accession>A0A6G9AJ96</accession>
<dbReference type="KEGG" id="spib:G8759_06230"/>
<gene>
    <name evidence="2" type="ORF">G8759_06230</name>
</gene>
<organism evidence="2 3">
    <name type="scientific">Spirosoma aureum</name>
    <dbReference type="NCBI Taxonomy" id="2692134"/>
    <lineage>
        <taxon>Bacteria</taxon>
        <taxon>Pseudomonadati</taxon>
        <taxon>Bacteroidota</taxon>
        <taxon>Cytophagia</taxon>
        <taxon>Cytophagales</taxon>
        <taxon>Cytophagaceae</taxon>
        <taxon>Spirosoma</taxon>
    </lineage>
</organism>
<sequence>MTNRLRFRSPSFALLWLSILILSLYECKSPSIPVPQNTTPTRDDNMAMGNPDGVKRKQPQRLLITRPAYSL</sequence>
<dbReference type="EMBL" id="CP050063">
    <property type="protein sequence ID" value="QIP12253.1"/>
    <property type="molecule type" value="Genomic_DNA"/>
</dbReference>
<proteinExistence type="predicted"/>
<dbReference type="AlphaFoldDB" id="A0A6G9AJ96"/>
<name>A0A6G9AJ96_9BACT</name>
<reference evidence="2 3" key="1">
    <citation type="submission" date="2020-03" db="EMBL/GenBank/DDBJ databases">
        <authorList>
            <person name="Kim M.K."/>
        </authorList>
    </citation>
    <scope>NUCLEOTIDE SEQUENCE [LARGE SCALE GENOMIC DNA]</scope>
    <source>
        <strain evidence="2 3">BT328</strain>
    </source>
</reference>